<proteinExistence type="predicted"/>
<sequence>MFEETPFPTGMPDADRQRLHQLLAEMAMVDPNTQESRPANTIIFKSKDLSRAGKVNLMDLLAQFMSTVKHMPDHTRRRELYKEFFDAIFNQWISDKKQETPPMLPPLRMFDRSAQVGILRTNHPINKYFPQGPERMAGQPAFLGLELIRDGGGWRWIWTDRRGQTIDPQFINFGGLTLADARRQVISNYDRSELKRITKYNLDLVVSVARRRIAKWAKHGPEYEACVDHADRFIPGGIQKLVLARDWISHWSRAALALTSEMPPSEEEIRTHTDQTRH</sequence>
<evidence type="ECO:0000313" key="2">
    <source>
        <dbReference type="Proteomes" id="UP000830768"/>
    </source>
</evidence>
<name>A0ACD3Z6D6_FUSSC</name>
<reference evidence="1" key="1">
    <citation type="submission" date="2021-11" db="EMBL/GenBank/DDBJ databases">
        <title>Fusarium solani-melongenae Genome sequencing and assembly.</title>
        <authorList>
            <person name="Xie S."/>
            <person name="Huang L."/>
            <person name="Zhang X."/>
        </authorList>
    </citation>
    <scope>NUCLEOTIDE SEQUENCE</scope>
    <source>
        <strain evidence="1">CRI 24-3</strain>
    </source>
</reference>
<dbReference type="EMBL" id="CP090035">
    <property type="protein sequence ID" value="UPK96411.1"/>
    <property type="molecule type" value="Genomic_DNA"/>
</dbReference>
<gene>
    <name evidence="1" type="ORF">LCI18_007346</name>
</gene>
<organism evidence="1 2">
    <name type="scientific">Fusarium solani subsp. cucurbitae</name>
    <name type="common">Neocosmosporum cucurbitae</name>
    <dbReference type="NCBI Taxonomy" id="2747967"/>
    <lineage>
        <taxon>Eukaryota</taxon>
        <taxon>Fungi</taxon>
        <taxon>Dikarya</taxon>
        <taxon>Ascomycota</taxon>
        <taxon>Pezizomycotina</taxon>
        <taxon>Sordariomycetes</taxon>
        <taxon>Hypocreomycetidae</taxon>
        <taxon>Hypocreales</taxon>
        <taxon>Nectriaceae</taxon>
        <taxon>Fusarium</taxon>
        <taxon>Fusarium solani species complex</taxon>
    </lineage>
</organism>
<keyword evidence="2" id="KW-1185">Reference proteome</keyword>
<protein>
    <submittedName>
        <fullName evidence="1">Uncharacterized protein</fullName>
    </submittedName>
</protein>
<dbReference type="Proteomes" id="UP000830768">
    <property type="component" value="Chromosome 6"/>
</dbReference>
<evidence type="ECO:0000313" key="1">
    <source>
        <dbReference type="EMBL" id="UPK96411.1"/>
    </source>
</evidence>
<accession>A0ACD3Z6D6</accession>